<feature type="domain" description="Treble clef zinc finger" evidence="1">
    <location>
        <begin position="25"/>
        <end position="78"/>
    </location>
</feature>
<dbReference type="OrthoDB" id="3196679at2"/>
<evidence type="ECO:0000313" key="2">
    <source>
        <dbReference type="EMBL" id="OBK16768.1"/>
    </source>
</evidence>
<dbReference type="InterPro" id="IPR011335">
    <property type="entry name" value="Restrct_endonuc-II-like"/>
</dbReference>
<dbReference type="SUPFAM" id="SSF52980">
    <property type="entry name" value="Restriction endonuclease-like"/>
    <property type="match status" value="1"/>
</dbReference>
<feature type="domain" description="Treble clef zinc finger" evidence="1">
    <location>
        <begin position="388"/>
        <end position="441"/>
    </location>
</feature>
<feature type="domain" description="Treble clef zinc finger" evidence="1">
    <location>
        <begin position="101"/>
        <end position="154"/>
    </location>
</feature>
<dbReference type="Pfam" id="PF14311">
    <property type="entry name" value="DUF4379"/>
    <property type="match status" value="5"/>
</dbReference>
<dbReference type="PANTHER" id="PTHR37317">
    <property type="entry name" value="BLR8090 PROTEIN"/>
    <property type="match status" value="1"/>
</dbReference>
<name>A0A1A3N3Q1_MYCAS</name>
<accession>A0A1A3N3Q1</accession>
<dbReference type="EMBL" id="LZLQ01000059">
    <property type="protein sequence ID" value="OBK16768.1"/>
    <property type="molecule type" value="Genomic_DNA"/>
</dbReference>
<comment type="caution">
    <text evidence="2">The sequence shown here is derived from an EMBL/GenBank/DDBJ whole genome shotgun (WGS) entry which is preliminary data.</text>
</comment>
<organism evidence="2 3">
    <name type="scientific">Mycobacterium asiaticum</name>
    <dbReference type="NCBI Taxonomy" id="1790"/>
    <lineage>
        <taxon>Bacteria</taxon>
        <taxon>Bacillati</taxon>
        <taxon>Actinomycetota</taxon>
        <taxon>Actinomycetes</taxon>
        <taxon>Mycobacteriales</taxon>
        <taxon>Mycobacteriaceae</taxon>
        <taxon>Mycobacterium</taxon>
    </lineage>
</organism>
<dbReference type="Proteomes" id="UP000093629">
    <property type="component" value="Unassembled WGS sequence"/>
</dbReference>
<feature type="domain" description="Treble clef zinc finger" evidence="1">
    <location>
        <begin position="178"/>
        <end position="230"/>
    </location>
</feature>
<protein>
    <recommendedName>
        <fullName evidence="1">Treble clef zinc finger domain-containing protein</fullName>
    </recommendedName>
</protein>
<dbReference type="Gene3D" id="3.40.960.10">
    <property type="entry name" value="VSR Endonuclease"/>
    <property type="match status" value="1"/>
</dbReference>
<sequence>MQNAFVPSATPVPGQSFADYYPEVAAQWHPTRNGDLKPTHVKAGSNKRVWWQCVEGHEWSVRPADRRRGEQCPECAERQRHVAKATPKPGRSLGDLFPEVAKEWHPTKNLTVTAFDVNPGSKQRRWWRCADCGHEWQTDPDHRTRGGRRCSKCAYRSISVSKAVPKPGESLAEKAPALAAEWHPDKNGALTPFDVRPRGRASVWWRCKFGHEWKAMVAPRAVGIGCPKCSIIGTSERQTRLECELAAAGLPVVQDHPPIPVEGRRPVRADIVMPSLHCIVEYDGSYYHAKKVRADRAQSAALEAAGWLVVRIREQPLPSIGGLEVVVTPTESIKSVAVKTLQLLARAGYSARHLARYVEDKGLWGTDAAATALYKHRAVSLATENPDLAAEFHPTKNADITAGQVHPGSNTTFWWKCGACGHEWQQKVSIRARGHGCPPCGVERRVRLRALPTPGNSFADLFPEVAKQWHPTRNDLGPDEVAAASGKVVWWRCANGHEWQAKVVVRRVHGRCRQCPPSEGGSLRRRRVGRGPATS</sequence>
<proteinExistence type="predicted"/>
<dbReference type="PANTHER" id="PTHR37317:SF1">
    <property type="entry name" value="ZINC-RIBBON DOMAIN-CONTAINING PROTEIN-RELATED"/>
    <property type="match status" value="1"/>
</dbReference>
<reference evidence="3" key="1">
    <citation type="submission" date="2016-06" db="EMBL/GenBank/DDBJ databases">
        <authorList>
            <person name="Sutton G."/>
            <person name="Brinkac L."/>
            <person name="Sanka R."/>
            <person name="Adams M."/>
            <person name="Lau E."/>
            <person name="Garcia-Basteiro A."/>
            <person name="Lopez-Varela E."/>
            <person name="Palencia S."/>
        </authorList>
    </citation>
    <scope>NUCLEOTIDE SEQUENCE [LARGE SCALE GENOMIC DNA]</scope>
    <source>
        <strain evidence="3">1245139.5</strain>
    </source>
</reference>
<gene>
    <name evidence="2" type="ORF">A5636_24645</name>
</gene>
<evidence type="ECO:0000259" key="1">
    <source>
        <dbReference type="Pfam" id="PF14311"/>
    </source>
</evidence>
<keyword evidence="3" id="KW-1185">Reference proteome</keyword>
<dbReference type="AlphaFoldDB" id="A0A1A3N3Q1"/>
<feature type="domain" description="Treble clef zinc finger" evidence="1">
    <location>
        <begin position="466"/>
        <end position="516"/>
    </location>
</feature>
<dbReference type="RefSeq" id="WP_065158355.1">
    <property type="nucleotide sequence ID" value="NZ_LZLQ01000059.1"/>
</dbReference>
<dbReference type="InterPro" id="IPR025487">
    <property type="entry name" value="DUF4379"/>
</dbReference>
<evidence type="ECO:0000313" key="3">
    <source>
        <dbReference type="Proteomes" id="UP000093629"/>
    </source>
</evidence>